<dbReference type="InterPro" id="IPR013655">
    <property type="entry name" value="PAS_fold_3"/>
</dbReference>
<feature type="domain" description="PAS" evidence="1">
    <location>
        <begin position="24"/>
        <end position="50"/>
    </location>
</feature>
<dbReference type="RefSeq" id="WP_068144421.1">
    <property type="nucleotide sequence ID" value="NZ_JBHSCR010000036.1"/>
</dbReference>
<sequence>MTSGKYPGEERVFDTDKIIVSKTDLKGRITYVNRLFCSIADYAEDELIGRPHNIIRHPAMPRGVFEMLWTRLQAKKEIFAYVINSTKSGDYYWVLAHVTPSFDQSGQAVGYHSNRRAPRKAALDIIRPIYDEMLKIEAKSDRRKDGIQASCHFLEQWLQEKGVNYDEFIFSI</sequence>
<evidence type="ECO:0000313" key="2">
    <source>
        <dbReference type="EMBL" id="MFC4349859.1"/>
    </source>
</evidence>
<dbReference type="Proteomes" id="UP001595776">
    <property type="component" value="Unassembled WGS sequence"/>
</dbReference>
<evidence type="ECO:0000259" key="1">
    <source>
        <dbReference type="PROSITE" id="PS50112"/>
    </source>
</evidence>
<dbReference type="EMBL" id="JBHSCR010000036">
    <property type="protein sequence ID" value="MFC4349859.1"/>
    <property type="molecule type" value="Genomic_DNA"/>
</dbReference>
<dbReference type="CDD" id="cd00130">
    <property type="entry name" value="PAS"/>
    <property type="match status" value="1"/>
</dbReference>
<accession>A0ABV8UFZ2</accession>
<gene>
    <name evidence="2" type="ORF">ACFO5Q_18565</name>
</gene>
<dbReference type="InterPro" id="IPR035965">
    <property type="entry name" value="PAS-like_dom_sf"/>
</dbReference>
<protein>
    <submittedName>
        <fullName evidence="2">PAS domain-containing protein</fullName>
    </submittedName>
</protein>
<dbReference type="PROSITE" id="PS50112">
    <property type="entry name" value="PAS"/>
    <property type="match status" value="1"/>
</dbReference>
<proteinExistence type="predicted"/>
<dbReference type="SUPFAM" id="SSF55785">
    <property type="entry name" value="PYP-like sensor domain (PAS domain)"/>
    <property type="match status" value="1"/>
</dbReference>
<name>A0ABV8UFZ2_9PROT</name>
<keyword evidence="3" id="KW-1185">Reference proteome</keyword>
<dbReference type="InterPro" id="IPR000014">
    <property type="entry name" value="PAS"/>
</dbReference>
<evidence type="ECO:0000313" key="3">
    <source>
        <dbReference type="Proteomes" id="UP001595776"/>
    </source>
</evidence>
<reference evidence="3" key="1">
    <citation type="journal article" date="2019" name="Int. J. Syst. Evol. Microbiol.">
        <title>The Global Catalogue of Microorganisms (GCM) 10K type strain sequencing project: providing services to taxonomists for standard genome sequencing and annotation.</title>
        <authorList>
            <consortium name="The Broad Institute Genomics Platform"/>
            <consortium name="The Broad Institute Genome Sequencing Center for Infectious Disease"/>
            <person name="Wu L."/>
            <person name="Ma J."/>
        </authorList>
    </citation>
    <scope>NUCLEOTIDE SEQUENCE [LARGE SCALE GENOMIC DNA]</scope>
    <source>
        <strain evidence="3">CGMCC 1.15304</strain>
    </source>
</reference>
<dbReference type="NCBIfam" id="TIGR00229">
    <property type="entry name" value="sensory_box"/>
    <property type="match status" value="1"/>
</dbReference>
<comment type="caution">
    <text evidence="2">The sequence shown here is derived from an EMBL/GenBank/DDBJ whole genome shotgun (WGS) entry which is preliminary data.</text>
</comment>
<dbReference type="Pfam" id="PF08447">
    <property type="entry name" value="PAS_3"/>
    <property type="match status" value="1"/>
</dbReference>
<organism evidence="2 3">
    <name type="scientific">Kordiimonas lipolytica</name>
    <dbReference type="NCBI Taxonomy" id="1662421"/>
    <lineage>
        <taxon>Bacteria</taxon>
        <taxon>Pseudomonadati</taxon>
        <taxon>Pseudomonadota</taxon>
        <taxon>Alphaproteobacteria</taxon>
        <taxon>Kordiimonadales</taxon>
        <taxon>Kordiimonadaceae</taxon>
        <taxon>Kordiimonas</taxon>
    </lineage>
</organism>
<dbReference type="Gene3D" id="3.30.450.20">
    <property type="entry name" value="PAS domain"/>
    <property type="match status" value="1"/>
</dbReference>